<dbReference type="RefSeq" id="WP_155921874.1">
    <property type="nucleotide sequence ID" value="NZ_MF600313.1"/>
</dbReference>
<dbReference type="PANTHER" id="PTHR47359">
    <property type="entry name" value="PEPTIDOGLYCAN DL-ENDOPEPTIDASE CWLO"/>
    <property type="match status" value="1"/>
</dbReference>
<keyword evidence="6" id="KW-0614">Plasmid</keyword>
<proteinExistence type="inferred from homology"/>
<dbReference type="InterPro" id="IPR000064">
    <property type="entry name" value="NLP_P60_dom"/>
</dbReference>
<name>A0A343VR93_9MYCO</name>
<protein>
    <submittedName>
        <fullName evidence="6">Peptidoglycan endopeptidase RipB</fullName>
        <ecNumber evidence="6">3.4.-.-</ecNumber>
    </submittedName>
</protein>
<geneLocation type="plasmid" evidence="6">
    <name>pCBMA213_1</name>
</geneLocation>
<dbReference type="PROSITE" id="PS51935">
    <property type="entry name" value="NLPC_P60"/>
    <property type="match status" value="1"/>
</dbReference>
<dbReference type="PANTHER" id="PTHR47359:SF3">
    <property type="entry name" value="NLP_P60 DOMAIN-CONTAINING PROTEIN-RELATED"/>
    <property type="match status" value="1"/>
</dbReference>
<dbReference type="AlphaFoldDB" id="A0A343VR93"/>
<dbReference type="EC" id="3.4.-.-" evidence="6"/>
<evidence type="ECO:0000259" key="5">
    <source>
        <dbReference type="PROSITE" id="PS51935"/>
    </source>
</evidence>
<evidence type="ECO:0000256" key="1">
    <source>
        <dbReference type="ARBA" id="ARBA00007074"/>
    </source>
</evidence>
<keyword evidence="4" id="KW-0788">Thiol protease</keyword>
<reference evidence="6" key="1">
    <citation type="journal article" date="2018" name="Front. Microbiol.">
        <title>Beyond the Limits: tRNA Array Units in Mycobacterium Genomes.</title>
        <authorList>
            <person name="Morgado S.M."/>
            <person name="Vicente A.C."/>
        </authorList>
    </citation>
    <scope>NUCLEOTIDE SEQUENCE</scope>
    <source>
        <strain evidence="6">CBMA 213</strain>
        <plasmid evidence="6">pCBMA213_1</plasmid>
    </source>
</reference>
<evidence type="ECO:0000256" key="2">
    <source>
        <dbReference type="ARBA" id="ARBA00022670"/>
    </source>
</evidence>
<evidence type="ECO:0000313" key="6">
    <source>
        <dbReference type="EMBL" id="AVN58417.1"/>
    </source>
</evidence>
<accession>A0A343VR93</accession>
<dbReference type="GO" id="GO:0008234">
    <property type="term" value="F:cysteine-type peptidase activity"/>
    <property type="evidence" value="ECO:0007669"/>
    <property type="project" value="UniProtKB-KW"/>
</dbReference>
<dbReference type="InterPro" id="IPR038765">
    <property type="entry name" value="Papain-like_cys_pep_sf"/>
</dbReference>
<dbReference type="Gene3D" id="3.90.1720.10">
    <property type="entry name" value="endopeptidase domain like (from Nostoc punctiforme)"/>
    <property type="match status" value="1"/>
</dbReference>
<keyword evidence="2" id="KW-0645">Protease</keyword>
<evidence type="ECO:0000256" key="3">
    <source>
        <dbReference type="ARBA" id="ARBA00022801"/>
    </source>
</evidence>
<dbReference type="GO" id="GO:0006508">
    <property type="term" value="P:proteolysis"/>
    <property type="evidence" value="ECO:0007669"/>
    <property type="project" value="UniProtKB-KW"/>
</dbReference>
<dbReference type="Pfam" id="PF00877">
    <property type="entry name" value="NLPC_P60"/>
    <property type="match status" value="1"/>
</dbReference>
<gene>
    <name evidence="6" type="primary">ripB_1</name>
    <name evidence="6" type="ORF">B5P44_p00122</name>
</gene>
<keyword evidence="3 6" id="KW-0378">Hydrolase</keyword>
<dbReference type="InterPro" id="IPR051794">
    <property type="entry name" value="PG_Endopeptidase_C40"/>
</dbReference>
<dbReference type="SUPFAM" id="SSF54001">
    <property type="entry name" value="Cysteine proteinases"/>
    <property type="match status" value="1"/>
</dbReference>
<comment type="similarity">
    <text evidence="1">Belongs to the peptidase C40 family.</text>
</comment>
<organism evidence="6">
    <name type="scientific">Mycolicibacterium sp. CBMA 213</name>
    <dbReference type="NCBI Taxonomy" id="1968788"/>
    <lineage>
        <taxon>Bacteria</taxon>
        <taxon>Bacillati</taxon>
        <taxon>Actinomycetota</taxon>
        <taxon>Actinomycetes</taxon>
        <taxon>Mycobacteriales</taxon>
        <taxon>Mycobacteriaceae</taxon>
        <taxon>Mycolicibacterium</taxon>
    </lineage>
</organism>
<evidence type="ECO:0000256" key="4">
    <source>
        <dbReference type="ARBA" id="ARBA00022807"/>
    </source>
</evidence>
<sequence length="230" mass="24669">MSGIRRRGGRAPLDVNGSTVVPTRFGQADLARIDKAWTTFGSADRSAFIRQAAVDKAEAVVNGDTLAREEERRAEAIARKHDTDVLTAAEAELFAAVAELIGRRTPYAWGGGTITGPTLGQSDGGGPADRAGDVHKIGFDAGSLEQYLIFRAFQIEIPRTPQDQFRFGWAVDEPRAGDLVFFDEHMRGGSPEYVATYLGRGCIAEAGASGKLISMRALPATGVHLRRVAP</sequence>
<feature type="domain" description="NlpC/P60" evidence="5">
    <location>
        <begin position="87"/>
        <end position="230"/>
    </location>
</feature>
<dbReference type="EMBL" id="MF600313">
    <property type="protein sequence ID" value="AVN58417.1"/>
    <property type="molecule type" value="Genomic_DNA"/>
</dbReference>